<feature type="repeat" description="ANK" evidence="3">
    <location>
        <begin position="610"/>
        <end position="642"/>
    </location>
</feature>
<feature type="repeat" description="ANK" evidence="3">
    <location>
        <begin position="379"/>
        <end position="411"/>
    </location>
</feature>
<accession>A0A179F744</accession>
<evidence type="ECO:0000313" key="7">
    <source>
        <dbReference type="Proteomes" id="UP000078397"/>
    </source>
</evidence>
<name>A0A179F744_METCM</name>
<dbReference type="KEGG" id="pchm:VFPPC_02277"/>
<dbReference type="SUPFAM" id="SSF48403">
    <property type="entry name" value="Ankyrin repeat"/>
    <property type="match status" value="3"/>
</dbReference>
<dbReference type="SMART" id="SM00248">
    <property type="entry name" value="ANK"/>
    <property type="match status" value="18"/>
</dbReference>
<dbReference type="EMBL" id="LSBJ02000001">
    <property type="protein sequence ID" value="OAQ61284.1"/>
    <property type="molecule type" value="Genomic_DNA"/>
</dbReference>
<sequence>MSLNDLPIELTLLVASHLSKAGDISRFSRVCRRFHTQLTPRLYRDGGDSTCLYWAARSNIPGTLERAAQAGTDIKDFGSVLLRIAIDYGSELVFQRLIDDYQADPKTCDFYDGRTPLTAAVRGQQVWAVKKILESGADPSGQAGNIYAHGTPLHLAAKNGHMEISRLLVDAGADLSIEDGRRRTPLYIALTEGHVKMASLFLDHGADPATLDSAGRTALETALWAGCRVDMIKMLLQRGLLDILKTARRAAVMDRVFRDGKPELTELFLEKAADAKCNVGHEFSLIAAARNGRTEIVKLLLLRGVAVDARANTERTALDYALTTFHFDTAKLLIEEGAELCCMGKLSQGPLRNSIVKDHVELVRMLLARGADMHTPNEQGQTPLADAVLCRSIKVTRLLLEHGANINDISAGQPLLSTAAMGEDFATVSLLLDFGADPSDFDEDLCTPLHIAVEKENFDIAKLLLDHGANPSAVDHNGVTPLFGAAQDGSFDIVKDLLERGADACVVCANGWTPILKAASRGHLDVVNHLVQNGADLEKANNYGYTPLLAASEYGHIEVLEKLLEKGADIKVCNAAGLSPIAIASKNGYSQIVERLLAVKGVDAIQLDLDGRSAFHHAVMRGHESVVKLLLDAGAISFTKDRWEATPLILAARNGHAAFLKLLLDMKGANIHETDVFGLSALQWAARCVEPAAMEVLLAYSRASGVGVTVEDVCEGEKVKFRPLTCFCDACGRCTTFGQETPAQVCRDCAMGDELVFLICSFCVERGAQCRSLDHSWTPYTCSGHEELSDDDLSEWGQDDYESEVESDDESAGEENEDEVS</sequence>
<dbReference type="InterPro" id="IPR036047">
    <property type="entry name" value="F-box-like_dom_sf"/>
</dbReference>
<evidence type="ECO:0000259" key="5">
    <source>
        <dbReference type="Pfam" id="PF12937"/>
    </source>
</evidence>
<keyword evidence="7" id="KW-1185">Reference proteome</keyword>
<dbReference type="Pfam" id="PF12937">
    <property type="entry name" value="F-box-like"/>
    <property type="match status" value="1"/>
</dbReference>
<keyword evidence="2 3" id="KW-0040">ANK repeat</keyword>
<dbReference type="PANTHER" id="PTHR24198">
    <property type="entry name" value="ANKYRIN REPEAT AND PROTEIN KINASE DOMAIN-CONTAINING PROTEIN"/>
    <property type="match status" value="1"/>
</dbReference>
<dbReference type="Pfam" id="PF13857">
    <property type="entry name" value="Ank_5"/>
    <property type="match status" value="1"/>
</dbReference>
<feature type="repeat" description="ANK" evidence="3">
    <location>
        <begin position="112"/>
        <end position="144"/>
    </location>
</feature>
<evidence type="ECO:0000256" key="1">
    <source>
        <dbReference type="ARBA" id="ARBA00022737"/>
    </source>
</evidence>
<protein>
    <submittedName>
        <fullName evidence="6">Pfs, NACHT and ankyrin domain-containing protein</fullName>
    </submittedName>
</protein>
<evidence type="ECO:0000256" key="4">
    <source>
        <dbReference type="SAM" id="MobiDB-lite"/>
    </source>
</evidence>
<evidence type="ECO:0000256" key="2">
    <source>
        <dbReference type="ARBA" id="ARBA00023043"/>
    </source>
</evidence>
<proteinExistence type="predicted"/>
<feature type="repeat" description="ANK" evidence="3">
    <location>
        <begin position="444"/>
        <end position="476"/>
    </location>
</feature>
<dbReference type="CDD" id="cd09917">
    <property type="entry name" value="F-box_SF"/>
    <property type="match status" value="1"/>
</dbReference>
<comment type="caution">
    <text evidence="6">The sequence shown here is derived from an EMBL/GenBank/DDBJ whole genome shotgun (WGS) entry which is preliminary data.</text>
</comment>
<dbReference type="PROSITE" id="PS50088">
    <property type="entry name" value="ANK_REPEAT"/>
    <property type="match status" value="11"/>
</dbReference>
<feature type="region of interest" description="Disordered" evidence="4">
    <location>
        <begin position="786"/>
        <end position="821"/>
    </location>
</feature>
<reference evidence="6 7" key="1">
    <citation type="journal article" date="2016" name="PLoS Pathog.">
        <title>Biosynthesis of antibiotic leucinostatins in bio-control fungus Purpureocillium lilacinum and their inhibition on phytophthora revealed by genome mining.</title>
        <authorList>
            <person name="Wang G."/>
            <person name="Liu Z."/>
            <person name="Lin R."/>
            <person name="Li E."/>
            <person name="Mao Z."/>
            <person name="Ling J."/>
            <person name="Yang Y."/>
            <person name="Yin W.B."/>
            <person name="Xie B."/>
        </authorList>
    </citation>
    <scope>NUCLEOTIDE SEQUENCE [LARGE SCALE GENOMIC DNA]</scope>
    <source>
        <strain evidence="6">170</strain>
    </source>
</reference>
<dbReference type="PRINTS" id="PR01415">
    <property type="entry name" value="ANKYRIN"/>
</dbReference>
<dbReference type="Proteomes" id="UP000078397">
    <property type="component" value="Unassembled WGS sequence"/>
</dbReference>
<dbReference type="OrthoDB" id="20872at2759"/>
<feature type="repeat" description="ANK" evidence="3">
    <location>
        <begin position="477"/>
        <end position="503"/>
    </location>
</feature>
<gene>
    <name evidence="6" type="ORF">VFPPC_02277</name>
</gene>
<evidence type="ECO:0000256" key="3">
    <source>
        <dbReference type="PROSITE-ProRule" id="PRU00023"/>
    </source>
</evidence>
<feature type="compositionally biased region" description="Acidic residues" evidence="4">
    <location>
        <begin position="788"/>
        <end position="821"/>
    </location>
</feature>
<dbReference type="SUPFAM" id="SSF81383">
    <property type="entry name" value="F-box domain"/>
    <property type="match status" value="1"/>
</dbReference>
<feature type="repeat" description="ANK" evidence="3">
    <location>
        <begin position="280"/>
        <end position="312"/>
    </location>
</feature>
<dbReference type="Pfam" id="PF12796">
    <property type="entry name" value="Ank_2"/>
    <property type="match status" value="6"/>
</dbReference>
<dbReference type="InterPro" id="IPR001810">
    <property type="entry name" value="F-box_dom"/>
</dbReference>
<feature type="repeat" description="ANK" evidence="3">
    <location>
        <begin position="346"/>
        <end position="378"/>
    </location>
</feature>
<dbReference type="Gene3D" id="1.25.40.20">
    <property type="entry name" value="Ankyrin repeat-containing domain"/>
    <property type="match status" value="6"/>
</dbReference>
<dbReference type="InterPro" id="IPR002110">
    <property type="entry name" value="Ankyrin_rpt"/>
</dbReference>
<dbReference type="GeneID" id="28845945"/>
<organism evidence="6 7">
    <name type="scientific">Pochonia chlamydosporia 170</name>
    <dbReference type="NCBI Taxonomy" id="1380566"/>
    <lineage>
        <taxon>Eukaryota</taxon>
        <taxon>Fungi</taxon>
        <taxon>Dikarya</taxon>
        <taxon>Ascomycota</taxon>
        <taxon>Pezizomycotina</taxon>
        <taxon>Sordariomycetes</taxon>
        <taxon>Hypocreomycetidae</taxon>
        <taxon>Hypocreales</taxon>
        <taxon>Clavicipitaceae</taxon>
        <taxon>Pochonia</taxon>
    </lineage>
</organism>
<dbReference type="InterPro" id="IPR036770">
    <property type="entry name" value="Ankyrin_rpt-contain_sf"/>
</dbReference>
<dbReference type="PROSITE" id="PS50297">
    <property type="entry name" value="ANK_REP_REGION"/>
    <property type="match status" value="9"/>
</dbReference>
<keyword evidence="1" id="KW-0677">Repeat</keyword>
<dbReference type="AlphaFoldDB" id="A0A179F744"/>
<evidence type="ECO:0000313" key="6">
    <source>
        <dbReference type="EMBL" id="OAQ61284.1"/>
    </source>
</evidence>
<dbReference type="RefSeq" id="XP_018139093.1">
    <property type="nucleotide sequence ID" value="XM_018281951.1"/>
</dbReference>
<feature type="repeat" description="ANK" evidence="3">
    <location>
        <begin position="510"/>
        <end position="542"/>
    </location>
</feature>
<dbReference type="PANTHER" id="PTHR24198:SF165">
    <property type="entry name" value="ANKYRIN REPEAT-CONTAINING PROTEIN-RELATED"/>
    <property type="match status" value="1"/>
</dbReference>
<dbReference type="STRING" id="1380566.A0A179F744"/>
<feature type="domain" description="F-box" evidence="5">
    <location>
        <begin position="3"/>
        <end position="44"/>
    </location>
</feature>
<feature type="repeat" description="ANK" evidence="3">
    <location>
        <begin position="543"/>
        <end position="575"/>
    </location>
</feature>
<feature type="repeat" description="ANK" evidence="3">
    <location>
        <begin position="148"/>
        <end position="180"/>
    </location>
</feature>
<feature type="repeat" description="ANK" evidence="3">
    <location>
        <begin position="181"/>
        <end position="213"/>
    </location>
</feature>